<evidence type="ECO:0000256" key="6">
    <source>
        <dbReference type="ARBA" id="ARBA00023136"/>
    </source>
</evidence>
<protein>
    <submittedName>
        <fullName evidence="14">DUF221-domain-containing protein</fullName>
    </submittedName>
</protein>
<comment type="subcellular location">
    <subcellularLocation>
        <location evidence="1">Membrane</location>
        <topology evidence="1">Multi-pass membrane protein</topology>
    </subcellularLocation>
</comment>
<evidence type="ECO:0000256" key="7">
    <source>
        <dbReference type="SAM" id="MobiDB-lite"/>
    </source>
</evidence>
<feature type="domain" description="CSC1/OSCA1-like N-terminal transmembrane" evidence="11">
    <location>
        <begin position="12"/>
        <end position="161"/>
    </location>
</feature>
<dbReference type="Pfam" id="PF12621">
    <property type="entry name" value="PHM7_ext"/>
    <property type="match status" value="1"/>
</dbReference>
<evidence type="ECO:0000256" key="8">
    <source>
        <dbReference type="SAM" id="Phobius"/>
    </source>
</evidence>
<evidence type="ECO:0000256" key="1">
    <source>
        <dbReference type="ARBA" id="ARBA00004141"/>
    </source>
</evidence>
<feature type="transmembrane region" description="Helical" evidence="8">
    <location>
        <begin position="12"/>
        <end position="34"/>
    </location>
</feature>
<feature type="transmembrane region" description="Helical" evidence="8">
    <location>
        <begin position="89"/>
        <end position="112"/>
    </location>
</feature>
<feature type="transmembrane region" description="Helical" evidence="8">
    <location>
        <begin position="140"/>
        <end position="159"/>
    </location>
</feature>
<evidence type="ECO:0000259" key="10">
    <source>
        <dbReference type="Pfam" id="PF12621"/>
    </source>
</evidence>
<evidence type="ECO:0000259" key="11">
    <source>
        <dbReference type="Pfam" id="PF13967"/>
    </source>
</evidence>
<feature type="transmembrane region" description="Helical" evidence="8">
    <location>
        <begin position="630"/>
        <end position="651"/>
    </location>
</feature>
<feature type="region of interest" description="Disordered" evidence="7">
    <location>
        <begin position="251"/>
        <end position="272"/>
    </location>
</feature>
<dbReference type="PANTHER" id="PTHR13018">
    <property type="entry name" value="PROBABLE MEMBRANE PROTEIN DUF221-RELATED"/>
    <property type="match status" value="1"/>
</dbReference>
<accession>A0A914PKJ5</accession>
<keyword evidence="4 8" id="KW-0812">Transmembrane</keyword>
<dbReference type="Pfam" id="PF02714">
    <property type="entry name" value="RSN1_7TM"/>
    <property type="match status" value="1"/>
</dbReference>
<dbReference type="Pfam" id="PF13967">
    <property type="entry name" value="RSN1_TM"/>
    <property type="match status" value="1"/>
</dbReference>
<organism evidence="13 14">
    <name type="scientific">Panagrolaimus davidi</name>
    <dbReference type="NCBI Taxonomy" id="227884"/>
    <lineage>
        <taxon>Eukaryota</taxon>
        <taxon>Metazoa</taxon>
        <taxon>Ecdysozoa</taxon>
        <taxon>Nematoda</taxon>
        <taxon>Chromadorea</taxon>
        <taxon>Rhabditida</taxon>
        <taxon>Tylenchina</taxon>
        <taxon>Panagrolaimomorpha</taxon>
        <taxon>Panagrolaimoidea</taxon>
        <taxon>Panagrolaimidae</taxon>
        <taxon>Panagrolaimus</taxon>
    </lineage>
</organism>
<name>A0A914PKJ5_9BILA</name>
<dbReference type="WBParaSite" id="PDA_v2.g18935.t1">
    <property type="protein sequence ID" value="PDA_v2.g18935.t1"/>
    <property type="gene ID" value="PDA_v2.g18935"/>
</dbReference>
<evidence type="ECO:0000256" key="4">
    <source>
        <dbReference type="ARBA" id="ARBA00022692"/>
    </source>
</evidence>
<dbReference type="InterPro" id="IPR045122">
    <property type="entry name" value="Csc1-like"/>
</dbReference>
<evidence type="ECO:0000256" key="3">
    <source>
        <dbReference type="ARBA" id="ARBA00022448"/>
    </source>
</evidence>
<evidence type="ECO:0000259" key="12">
    <source>
        <dbReference type="Pfam" id="PF14703"/>
    </source>
</evidence>
<proteinExistence type="inferred from homology"/>
<dbReference type="AlphaFoldDB" id="A0A914PKJ5"/>
<feature type="domain" description="CSC1/OSCA1-like 7TM region" evidence="9">
    <location>
        <begin position="375"/>
        <end position="649"/>
    </location>
</feature>
<evidence type="ECO:0000313" key="14">
    <source>
        <dbReference type="WBParaSite" id="PDA_v2.g18935.t1"/>
    </source>
</evidence>
<feature type="transmembrane region" description="Helical" evidence="8">
    <location>
        <begin position="423"/>
        <end position="447"/>
    </location>
</feature>
<sequence>MAGPPQTTSLQQFLTVLIVNFALFVAFVAVFLLLRKRQRRVYEPRYVVESVPKDLKPDEAPRGIFGWLIHLLHKPQSFIIQQTSTDGYFFIRFLFGFACICILGSFLLWPILFPINATNSNNMKGLDILSYANVKHESRIFAHVFLSWIFFGSVTFFIYREILYYTTFRHVLQTTPLYDSLLSSKTLFLTEIPVNLFHENVIRDLFPAASKIWYARDYSNLKEKVEERANLANKYENALNGVLKNAVKKRNKALKKDKQPPTPANDLDKYLKDGKNRPTHKLKFLIGKKVDTLNYCPERLGDLNAEIESDQNEHTCYPPIPAVFIEFPTQFELQRAFQAIPYNPDLKGVTRRTGISPDDVIWDNLRLSVTTRRIKKLIATAVLTLMIIFWSIPVAIVGIITNINMLTDKVKFLQFINNMPDVLLGLITGLLPVVALAILMALVPVFIRLIANLAGFLTIQDLEAFCHSWYYAFQVIQTFLVVTIASAATSAITSVINKPESALTILGEKVPPASNFYIANTCYQSLALSSGLLLQIVDLILPQVMAKIFDDTPRAKWMRYNNLNQPIWSVIYPPYQLISVIALVYAIIAPLILGFAAIAFILLYFAYLYFLVYVQEPNITDNRGKFYPRALMQLFTGIYLGELCLVALFVFKKNWATVVLEIVWIVVTAVVHIYLTWKYVPLFDAVPLSAIKYASGDSSYLYPYHDHGSSEIKFVGQNYWKADNRFNVSYSDQALIDLPNSADVDINAPQRLSPINWLIKFFNPKKETFELIRSMMPRAYFKYVEYFPAFIDTAYYDPVVSDEKPVIWIAKDNMGLSDIEMEKAQQFGLDISNDNATLDENGDIILSGFPPSYKAPLKV</sequence>
<reference evidence="14" key="1">
    <citation type="submission" date="2022-11" db="UniProtKB">
        <authorList>
            <consortium name="WormBaseParasite"/>
        </authorList>
    </citation>
    <scope>IDENTIFICATION</scope>
</reference>
<feature type="transmembrane region" description="Helical" evidence="8">
    <location>
        <begin position="577"/>
        <end position="610"/>
    </location>
</feature>
<comment type="similarity">
    <text evidence="2">Belongs to the CSC1 (TC 1.A.17) family.</text>
</comment>
<evidence type="ECO:0000259" key="9">
    <source>
        <dbReference type="Pfam" id="PF02714"/>
    </source>
</evidence>
<dbReference type="PANTHER" id="PTHR13018:SF139">
    <property type="entry name" value="PHOSPHATE METABOLISM PROTEIN 7"/>
    <property type="match status" value="1"/>
</dbReference>
<feature type="transmembrane region" description="Helical" evidence="8">
    <location>
        <begin position="377"/>
        <end position="403"/>
    </location>
</feature>
<dbReference type="InterPro" id="IPR003864">
    <property type="entry name" value="CSC1/OSCA1-like_7TM"/>
</dbReference>
<dbReference type="GO" id="GO:0005227">
    <property type="term" value="F:calcium-activated cation channel activity"/>
    <property type="evidence" value="ECO:0007669"/>
    <property type="project" value="InterPro"/>
</dbReference>
<feature type="transmembrane region" description="Helical" evidence="8">
    <location>
        <begin position="658"/>
        <end position="677"/>
    </location>
</feature>
<keyword evidence="6 8" id="KW-0472">Membrane</keyword>
<dbReference type="InterPro" id="IPR027815">
    <property type="entry name" value="CSC1/OSCA1-like_cyt"/>
</dbReference>
<feature type="domain" description="CSC1/OSCA1-like cytosolic" evidence="12">
    <location>
        <begin position="184"/>
        <end position="364"/>
    </location>
</feature>
<evidence type="ECO:0000256" key="2">
    <source>
        <dbReference type="ARBA" id="ARBA00007779"/>
    </source>
</evidence>
<keyword evidence="5 8" id="KW-1133">Transmembrane helix</keyword>
<feature type="domain" description="10TM putative phosphate transporter extracellular tail" evidence="10">
    <location>
        <begin position="761"/>
        <end position="851"/>
    </location>
</feature>
<dbReference type="GO" id="GO:0005886">
    <property type="term" value="C:plasma membrane"/>
    <property type="evidence" value="ECO:0007669"/>
    <property type="project" value="TreeGrafter"/>
</dbReference>
<dbReference type="InterPro" id="IPR032880">
    <property type="entry name" value="CSC1/OSCA1-like_N"/>
</dbReference>
<keyword evidence="13" id="KW-1185">Reference proteome</keyword>
<dbReference type="InterPro" id="IPR022257">
    <property type="entry name" value="PHM7_ext"/>
</dbReference>
<keyword evidence="3" id="KW-0813">Transport</keyword>
<dbReference type="Proteomes" id="UP000887578">
    <property type="component" value="Unplaced"/>
</dbReference>
<dbReference type="Pfam" id="PF14703">
    <property type="entry name" value="PHM7_cyt"/>
    <property type="match status" value="1"/>
</dbReference>
<evidence type="ECO:0000313" key="13">
    <source>
        <dbReference type="Proteomes" id="UP000887578"/>
    </source>
</evidence>
<evidence type="ECO:0000256" key="5">
    <source>
        <dbReference type="ARBA" id="ARBA00022989"/>
    </source>
</evidence>